<comment type="caution">
    <text evidence="1">The sequence shown here is derived from an EMBL/GenBank/DDBJ whole genome shotgun (WGS) entry which is preliminary data.</text>
</comment>
<reference evidence="1" key="1">
    <citation type="submission" date="2023-07" db="EMBL/GenBank/DDBJ databases">
        <title>draft genome sequence of fig (Ficus carica).</title>
        <authorList>
            <person name="Takahashi T."/>
            <person name="Nishimura K."/>
        </authorList>
    </citation>
    <scope>NUCLEOTIDE SEQUENCE</scope>
</reference>
<dbReference type="EMBL" id="BTGU01000003">
    <property type="protein sequence ID" value="GMN32701.1"/>
    <property type="molecule type" value="Genomic_DNA"/>
</dbReference>
<name>A0AA87ZV70_FICCA</name>
<protein>
    <submittedName>
        <fullName evidence="1">Uncharacterized protein</fullName>
    </submittedName>
</protein>
<sequence length="187" mass="19986">MGSPDGAELSEPCESSRPDVLTWMAALSGTFPTSAVRSTTGAGCACATPFSSSMNRRSGRVPWPTCRISSSRAAPSCPRLIGVTRSLGEGTFEIPDRWSGVQSLEAVAPVDDELVLKVRLELPVMSALPDKASFLESDKSLILKMLKKKILYLLGCSRCGPLKQLHSAVLDSLRQLSAEIQSSSQAM</sequence>
<dbReference type="AlphaFoldDB" id="A0AA87ZV70"/>
<keyword evidence="2" id="KW-1185">Reference proteome</keyword>
<dbReference type="Proteomes" id="UP001187192">
    <property type="component" value="Unassembled WGS sequence"/>
</dbReference>
<proteinExistence type="predicted"/>
<accession>A0AA87ZV70</accession>
<evidence type="ECO:0000313" key="1">
    <source>
        <dbReference type="EMBL" id="GMN32701.1"/>
    </source>
</evidence>
<organism evidence="1 2">
    <name type="scientific">Ficus carica</name>
    <name type="common">Common fig</name>
    <dbReference type="NCBI Taxonomy" id="3494"/>
    <lineage>
        <taxon>Eukaryota</taxon>
        <taxon>Viridiplantae</taxon>
        <taxon>Streptophyta</taxon>
        <taxon>Embryophyta</taxon>
        <taxon>Tracheophyta</taxon>
        <taxon>Spermatophyta</taxon>
        <taxon>Magnoliopsida</taxon>
        <taxon>eudicotyledons</taxon>
        <taxon>Gunneridae</taxon>
        <taxon>Pentapetalae</taxon>
        <taxon>rosids</taxon>
        <taxon>fabids</taxon>
        <taxon>Rosales</taxon>
        <taxon>Moraceae</taxon>
        <taxon>Ficeae</taxon>
        <taxon>Ficus</taxon>
    </lineage>
</organism>
<gene>
    <name evidence="1" type="ORF">TIFTF001_003803</name>
</gene>
<evidence type="ECO:0000313" key="2">
    <source>
        <dbReference type="Proteomes" id="UP001187192"/>
    </source>
</evidence>